<dbReference type="InterPro" id="IPR036259">
    <property type="entry name" value="MFS_trans_sf"/>
</dbReference>
<dbReference type="SUPFAM" id="SSF103473">
    <property type="entry name" value="MFS general substrate transporter"/>
    <property type="match status" value="1"/>
</dbReference>
<dbReference type="AlphaFoldDB" id="A0A176ZZW8"/>
<proteinExistence type="predicted"/>
<keyword evidence="2" id="KW-0472">Membrane</keyword>
<dbReference type="OrthoDB" id="3026777at2759"/>
<evidence type="ECO:0000256" key="2">
    <source>
        <dbReference type="SAM" id="Phobius"/>
    </source>
</evidence>
<sequence>MDRVQMTLPPRIHWHDPLPTQVRNRSAYELGLEHSERHQPPGDPKPRGSQGGGKWKYNDLLKAAHLYLTCQRYTTIASSLPLLTGVMFLINFGAYMMTMPQSRIYEDIICHHYYDGLEGTSHPSLDTPIDESLCKVGPIHFWWLFLTSSIPSLLVSIPYGILADRIGRKPSSSFP</sequence>
<keyword evidence="2" id="KW-0812">Transmembrane</keyword>
<keyword evidence="2" id="KW-1133">Transmembrane helix</keyword>
<reference evidence="3" key="1">
    <citation type="submission" date="2016-03" db="EMBL/GenBank/DDBJ databases">
        <title>Updated assembly of Pseudogymnoascus destructans, the fungus causing white-nose syndrome of bats.</title>
        <authorList>
            <person name="Palmer J.M."/>
            <person name="Drees K.P."/>
            <person name="Foster J.T."/>
            <person name="Lindner D.L."/>
        </authorList>
    </citation>
    <scope>NUCLEOTIDE SEQUENCE [LARGE SCALE GENOMIC DNA]</scope>
    <source>
        <strain evidence="3">20631-21</strain>
    </source>
</reference>
<feature type="compositionally biased region" description="Basic and acidic residues" evidence="1">
    <location>
        <begin position="33"/>
        <end position="46"/>
    </location>
</feature>
<name>A0A176ZZW8_9PEZI</name>
<feature type="region of interest" description="Disordered" evidence="1">
    <location>
        <begin position="33"/>
        <end position="52"/>
    </location>
</feature>
<feature type="transmembrane region" description="Helical" evidence="2">
    <location>
        <begin position="76"/>
        <end position="97"/>
    </location>
</feature>
<accession>A0A176ZZW8</accession>
<dbReference type="GeneID" id="36291403"/>
<evidence type="ECO:0000313" key="3">
    <source>
        <dbReference type="EMBL" id="OAF55466.1"/>
    </source>
</evidence>
<dbReference type="Proteomes" id="UP000077154">
    <property type="component" value="Unassembled WGS sequence"/>
</dbReference>
<evidence type="ECO:0008006" key="4">
    <source>
        <dbReference type="Google" id="ProtNLM"/>
    </source>
</evidence>
<gene>
    <name evidence="3" type="ORF">VC83_08362</name>
</gene>
<organism evidence="3">
    <name type="scientific">Pseudogymnoascus destructans</name>
    <dbReference type="NCBI Taxonomy" id="655981"/>
    <lineage>
        <taxon>Eukaryota</taxon>
        <taxon>Fungi</taxon>
        <taxon>Dikarya</taxon>
        <taxon>Ascomycota</taxon>
        <taxon>Pezizomycotina</taxon>
        <taxon>Leotiomycetes</taxon>
        <taxon>Thelebolales</taxon>
        <taxon>Thelebolaceae</taxon>
        <taxon>Pseudogymnoascus</taxon>
    </lineage>
</organism>
<dbReference type="EMBL" id="KV441409">
    <property type="protein sequence ID" value="OAF55466.1"/>
    <property type="molecule type" value="Genomic_DNA"/>
</dbReference>
<dbReference type="RefSeq" id="XP_024320766.1">
    <property type="nucleotide sequence ID" value="XM_024471914.1"/>
</dbReference>
<protein>
    <recommendedName>
        <fullName evidence="4">Major facilitator superfamily (MFS) profile domain-containing protein</fullName>
    </recommendedName>
</protein>
<evidence type="ECO:0000256" key="1">
    <source>
        <dbReference type="SAM" id="MobiDB-lite"/>
    </source>
</evidence>
<feature type="transmembrane region" description="Helical" evidence="2">
    <location>
        <begin position="141"/>
        <end position="162"/>
    </location>
</feature>